<keyword evidence="2" id="KW-1185">Reference proteome</keyword>
<dbReference type="EMBL" id="JADFFK010000001">
    <property type="protein sequence ID" value="MBE9635776.1"/>
    <property type="molecule type" value="Genomic_DNA"/>
</dbReference>
<proteinExistence type="predicted"/>
<sequence length="102" mass="11576">MAPFLRSVEETFRRHGIEAVLDPDGVARPVRLLAARPDEIADFRSLQVQSETGMFEILASDFEGFLKGTILGIGSERRKVQHVRTRDPRRYKVLLNTVEQPA</sequence>
<evidence type="ECO:0000313" key="1">
    <source>
        <dbReference type="EMBL" id="MBE9635776.1"/>
    </source>
</evidence>
<reference evidence="1 2" key="1">
    <citation type="journal article" date="2021" name="Int. J. Syst. Evol. Microbiol.">
        <title>Salipiger mangrovisoli sp. nov., isolated from mangrove soil and the proposal for the reclassification of Paraphaeobacter pallidus as Salipiger pallidus comb. nov.</title>
        <authorList>
            <person name="Du J."/>
            <person name="Liu Y."/>
            <person name="Pei T."/>
            <person name="Deng M.R."/>
            <person name="Zhu H."/>
        </authorList>
    </citation>
    <scope>NUCLEOTIDE SEQUENCE [LARGE SCALE GENOMIC DNA]</scope>
    <source>
        <strain evidence="1 2">6D45A</strain>
    </source>
</reference>
<dbReference type="RefSeq" id="WP_194133080.1">
    <property type="nucleotide sequence ID" value="NZ_JADFFK010000001.1"/>
</dbReference>
<gene>
    <name evidence="1" type="ORF">IQ782_02870</name>
</gene>
<dbReference type="Pfam" id="PF05354">
    <property type="entry name" value="Phage_attach"/>
    <property type="match status" value="1"/>
</dbReference>
<name>A0ABR9WWW1_9RHOB</name>
<accession>A0ABR9WWW1</accession>
<organism evidence="1 2">
    <name type="scientific">Salipiger mangrovisoli</name>
    <dbReference type="NCBI Taxonomy" id="2865933"/>
    <lineage>
        <taxon>Bacteria</taxon>
        <taxon>Pseudomonadati</taxon>
        <taxon>Pseudomonadota</taxon>
        <taxon>Alphaproteobacteria</taxon>
        <taxon>Rhodobacterales</taxon>
        <taxon>Roseobacteraceae</taxon>
        <taxon>Salipiger</taxon>
    </lineage>
</organism>
<comment type="caution">
    <text evidence="1">The sequence shown here is derived from an EMBL/GenBank/DDBJ whole genome shotgun (WGS) entry which is preliminary data.</text>
</comment>
<protein>
    <submittedName>
        <fullName evidence="1">Uncharacterized protein</fullName>
    </submittedName>
</protein>
<dbReference type="InterPro" id="IPR008018">
    <property type="entry name" value="Phage_tail_attach_FII"/>
</dbReference>
<evidence type="ECO:0000313" key="2">
    <source>
        <dbReference type="Proteomes" id="UP000607796"/>
    </source>
</evidence>
<dbReference type="Proteomes" id="UP000607796">
    <property type="component" value="Unassembled WGS sequence"/>
</dbReference>